<keyword evidence="2" id="KW-1185">Reference proteome</keyword>
<evidence type="ECO:0000313" key="1">
    <source>
        <dbReference type="EMBL" id="KAI7938038.1"/>
    </source>
</evidence>
<sequence>MWDASIFEGAWLIDSQELEFRLPNALEVRATVENLNYQPLKLHAASLPSSTFILQAPAEKELVKQPTNVGNNSDQPSKKRKQTSNIWDHFVKKGTGKKATGRCRYCQKPMDAKTTNGTTLLWRHLNRCADYLSSKGQTLLNVNKSSQGSTSSTWVFSQKASREFLTWMIIAHEHWFTLIKQPLFRAFVESLQPKFKLLSRGTLKTNIMALYKLMKGKLAIDHYITDWTLKKQVLAFKELPAPHTGVNIADLLMSTILDWKLVDKVAFITVDNVSSNDVTVSRVCSALSSRSSVPPDMEGKFFHVRCAAHIINLIVKDSPKILSGSIDKICNSVRHTTNSSSRKQLFKEAIAQANMKTRALPSVDVPTRWNSTYLMLKSSLPYKDTFNSLAIQDANYTDCLTSPKWEELATMHDFLNFAAWEEPPPRCSYNLHNNEEDR</sequence>
<reference evidence="2" key="1">
    <citation type="journal article" date="2018" name="BMC Genomics">
        <title>Genomic insights into host adaptation between the wheat stripe rust pathogen (Puccinia striiformis f. sp. tritici) and the barley stripe rust pathogen (Puccinia striiformis f. sp. hordei).</title>
        <authorList>
            <person name="Xia C."/>
            <person name="Wang M."/>
            <person name="Yin C."/>
            <person name="Cornejo O.E."/>
            <person name="Hulbert S.H."/>
            <person name="Chen X."/>
        </authorList>
    </citation>
    <scope>NUCLEOTIDE SEQUENCE [LARGE SCALE GENOMIC DNA]</scope>
    <source>
        <strain evidence="2">93-210</strain>
    </source>
</reference>
<evidence type="ECO:0000313" key="2">
    <source>
        <dbReference type="Proteomes" id="UP001060170"/>
    </source>
</evidence>
<dbReference type="Proteomes" id="UP001060170">
    <property type="component" value="Chromosome 16"/>
</dbReference>
<dbReference type="EMBL" id="CM045880">
    <property type="protein sequence ID" value="KAI7938038.1"/>
    <property type="molecule type" value="Genomic_DNA"/>
</dbReference>
<organism evidence="1 2">
    <name type="scientific">Puccinia striiformis f. sp. tritici</name>
    <dbReference type="NCBI Taxonomy" id="168172"/>
    <lineage>
        <taxon>Eukaryota</taxon>
        <taxon>Fungi</taxon>
        <taxon>Dikarya</taxon>
        <taxon>Basidiomycota</taxon>
        <taxon>Pucciniomycotina</taxon>
        <taxon>Pucciniomycetes</taxon>
        <taxon>Pucciniales</taxon>
        <taxon>Pucciniaceae</taxon>
        <taxon>Puccinia</taxon>
    </lineage>
</organism>
<reference evidence="2" key="2">
    <citation type="journal article" date="2018" name="Mol. Plant Microbe Interact.">
        <title>Genome sequence resources for the wheat stripe rust pathogen (Puccinia striiformis f. sp. tritici) and the barley stripe rust pathogen (Puccinia striiformis f. sp. hordei).</title>
        <authorList>
            <person name="Xia C."/>
            <person name="Wang M."/>
            <person name="Yin C."/>
            <person name="Cornejo O.E."/>
            <person name="Hulbert S.H."/>
            <person name="Chen X."/>
        </authorList>
    </citation>
    <scope>NUCLEOTIDE SEQUENCE [LARGE SCALE GENOMIC DNA]</scope>
    <source>
        <strain evidence="2">93-210</strain>
    </source>
</reference>
<comment type="caution">
    <text evidence="1">The sequence shown here is derived from an EMBL/GenBank/DDBJ whole genome shotgun (WGS) entry which is preliminary data.</text>
</comment>
<proteinExistence type="predicted"/>
<name>A0ACC0DU58_9BASI</name>
<accession>A0ACC0DU58</accession>
<protein>
    <submittedName>
        <fullName evidence="1">Uncharacterized protein</fullName>
    </submittedName>
</protein>
<gene>
    <name evidence="1" type="ORF">MJO28_014958</name>
</gene>
<reference evidence="1 2" key="3">
    <citation type="journal article" date="2022" name="Microbiol. Spectr.">
        <title>Folding features and dynamics of 3D genome architecture in plant fungal pathogens.</title>
        <authorList>
            <person name="Xia C."/>
        </authorList>
    </citation>
    <scope>NUCLEOTIDE SEQUENCE [LARGE SCALE GENOMIC DNA]</scope>
    <source>
        <strain evidence="1 2">93-210</strain>
    </source>
</reference>